<keyword evidence="1" id="KW-1133">Transmembrane helix</keyword>
<proteinExistence type="predicted"/>
<dbReference type="EMBL" id="JAJGMW010000032">
    <property type="protein sequence ID" value="MCC4214516.1"/>
    <property type="molecule type" value="Genomic_DNA"/>
</dbReference>
<evidence type="ECO:0000313" key="3">
    <source>
        <dbReference type="Proteomes" id="UP001197770"/>
    </source>
</evidence>
<sequence>MKLETYNKRLLAILGSVAVIFLLIALFSFLVYTINDMRRNNYPEETGILSDEKIEELQRKQKRQQVISYNTPKLVDTVNSIYMIPVSHKNLEEEEDINSGLLKAMASSSDYYENEDERYSANFYGKFNNLLLYDAKSQTTNKLFEKRINFNNIRTEYFEDDILILIQASNSDTYKDGVINLQDLSSLYVYSFAQNELKTISQSGMDAYQYDFLYNTKDLILSFGIDKNEDGRYTEFNEPTRIKKYNFETGVLNDLIDKTLSEELQNTLEGSK</sequence>
<name>A0ABS8GZJ8_9FLAO</name>
<keyword evidence="1" id="KW-0472">Membrane</keyword>
<comment type="caution">
    <text evidence="2">The sequence shown here is derived from an EMBL/GenBank/DDBJ whole genome shotgun (WGS) entry which is preliminary data.</text>
</comment>
<evidence type="ECO:0000256" key="1">
    <source>
        <dbReference type="SAM" id="Phobius"/>
    </source>
</evidence>
<dbReference type="RefSeq" id="WP_228231576.1">
    <property type="nucleotide sequence ID" value="NZ_JAJGMW010000032.1"/>
</dbReference>
<protein>
    <submittedName>
        <fullName evidence="2">Uncharacterized protein</fullName>
    </submittedName>
</protein>
<dbReference type="Proteomes" id="UP001197770">
    <property type="component" value="Unassembled WGS sequence"/>
</dbReference>
<gene>
    <name evidence="2" type="ORF">LLW17_17460</name>
</gene>
<organism evidence="2 3">
    <name type="scientific">Leeuwenhoekiella parthenopeia</name>
    <dbReference type="NCBI Taxonomy" id="2890320"/>
    <lineage>
        <taxon>Bacteria</taxon>
        <taxon>Pseudomonadati</taxon>
        <taxon>Bacteroidota</taxon>
        <taxon>Flavobacteriia</taxon>
        <taxon>Flavobacteriales</taxon>
        <taxon>Flavobacteriaceae</taxon>
        <taxon>Leeuwenhoekiella</taxon>
    </lineage>
</organism>
<keyword evidence="1" id="KW-0812">Transmembrane</keyword>
<keyword evidence="3" id="KW-1185">Reference proteome</keyword>
<reference evidence="2 3" key="1">
    <citation type="submission" date="2021-11" db="EMBL/GenBank/DDBJ databases">
        <title>Seasonal and diel survey of microbial diversity of the Tyrrhenian coast.</title>
        <authorList>
            <person name="Gattoni G."/>
            <person name="Corral P."/>
        </authorList>
    </citation>
    <scope>NUCLEOTIDE SEQUENCE [LARGE SCALE GENOMIC DNA]</scope>
    <source>
        <strain evidence="2 3">Mr9</strain>
    </source>
</reference>
<evidence type="ECO:0000313" key="2">
    <source>
        <dbReference type="EMBL" id="MCC4214516.1"/>
    </source>
</evidence>
<feature type="transmembrane region" description="Helical" evidence="1">
    <location>
        <begin position="12"/>
        <end position="34"/>
    </location>
</feature>
<accession>A0ABS8GZJ8</accession>